<sequence>MSLQTWTPPNIAPVCLEQQAPLTQCSTTGYLFLALISQLYGGSKDNKYTDYTDYWDLRSSKPVSPYFQGSDLNRGPILLNPDEVETKPSVDPSITSHDDHFSEKYSGPGSSLTEVHSHGPDGSHGVSQISSYFPPQDFEKFNKNYNNNDYEQDHYEYEKKSDPIFEFENPFSPIHRKFQSRDSEFGFATKRFTDVEPSSSDKVTMKIEKMVRAKATTTRKRRQASDKFDFIVVGAGSAGCVIANRLSEVKKWKVLLIEAGPEEPDVTSVPAFAPVLGRSSIDWNYRTQPEEMTCRAQRGQTCAWLSGRVMGGSSATNYVVYMRGNKQDYDEWAMLGNEGWSYKDVLYYFKKSENIQISEYDDIDYHGIGGPLNVERFAYADRNVKMLVSAFNEKGFPLVDFNGRQQIGTMTTQTTTKAGKRVSSNDAFIRPIRDKRPNLTVMTNAQVVKVLIDEDKQAYGVQYYKNDKIYYVYATKEVILSAGALNSPKILMLSGIGPKSDLEQLKIPVIVDLKVGYNLQDHATTEAALIMNLTNKTSTLLHGYQLLKAMQDFYKHGTRFNEISATGPLQITAFYQTKFGGKDKTLPDIQFHFDGRNKRDFYADTTTYLASGIFPFSLYDGINVRPILLHPESRGGKTMGGSSAINYMIYMRGNRRDYDSWAELGNHGWSYREVLPYFKKAENNQDVEAHDTHYHGQGGPINVERFKYLDVNSMMLVQAFKEKGLPITDLNGENQYGTDIAQTTTKLGQRNSVNRAYISPIRYKRPNLHIITNAFATKVLIDPITKEAFGVEYVKNGEILTAYADKEVILSGGAINSPKLLMLSGIGPKYHLKSLNIPVIAELSVGANLQDHITTDALTLALSNKTSTAVSSEQLMEEIHEFYDQSLPKHSPLASTGTLTGTAFMSTNYDSVPNIQFHFDGRNVKDFYADPTTYLATNIFPLSFYDGLSARPLLLTPKSRGFILLNTTDPIFGQPLIYSRFFTEREDLEALIDGLKFAVSLEDTDAFRASGARYVRIPVQACSGLIWGTDEYWTCLLIQYTATIFHPVGTCKMGPKWDKEAVVDPRLRVYGITKLRVVDASIMPLIVRGNTNAPTIMIAEKASDMIKDEWL</sequence>
<dbReference type="EMBL" id="CM056801">
    <property type="protein sequence ID" value="KAJ8708751.1"/>
    <property type="molecule type" value="Genomic_DNA"/>
</dbReference>
<accession>A0ACC2Q5R1</accession>
<keyword evidence="2" id="KW-1185">Reference proteome</keyword>
<evidence type="ECO:0000313" key="2">
    <source>
        <dbReference type="Proteomes" id="UP001231649"/>
    </source>
</evidence>
<protein>
    <submittedName>
        <fullName evidence="1">Uncharacterized protein</fullName>
    </submittedName>
</protein>
<reference evidence="1" key="1">
    <citation type="submission" date="2023-03" db="EMBL/GenBank/DDBJ databases">
        <title>Chromosome-level genomes of two armyworms, Mythimna separata and Mythimna loreyi, provide insights into the biosynthesis and reception of sex pheromones.</title>
        <authorList>
            <person name="Zhao H."/>
        </authorList>
    </citation>
    <scope>NUCLEOTIDE SEQUENCE</scope>
    <source>
        <strain evidence="1">BeijingLab</strain>
    </source>
</reference>
<proteinExistence type="predicted"/>
<gene>
    <name evidence="1" type="ORF">PYW08_010133</name>
</gene>
<evidence type="ECO:0000313" key="1">
    <source>
        <dbReference type="EMBL" id="KAJ8708751.1"/>
    </source>
</evidence>
<comment type="caution">
    <text evidence="1">The sequence shown here is derived from an EMBL/GenBank/DDBJ whole genome shotgun (WGS) entry which is preliminary data.</text>
</comment>
<organism evidence="1 2">
    <name type="scientific">Mythimna loreyi</name>
    <dbReference type="NCBI Taxonomy" id="667449"/>
    <lineage>
        <taxon>Eukaryota</taxon>
        <taxon>Metazoa</taxon>
        <taxon>Ecdysozoa</taxon>
        <taxon>Arthropoda</taxon>
        <taxon>Hexapoda</taxon>
        <taxon>Insecta</taxon>
        <taxon>Pterygota</taxon>
        <taxon>Neoptera</taxon>
        <taxon>Endopterygota</taxon>
        <taxon>Lepidoptera</taxon>
        <taxon>Glossata</taxon>
        <taxon>Ditrysia</taxon>
        <taxon>Noctuoidea</taxon>
        <taxon>Noctuidae</taxon>
        <taxon>Noctuinae</taxon>
        <taxon>Hadenini</taxon>
        <taxon>Mythimna</taxon>
    </lineage>
</organism>
<dbReference type="Proteomes" id="UP001231649">
    <property type="component" value="Chromosome 25"/>
</dbReference>
<name>A0ACC2Q5R1_9NEOP</name>